<evidence type="ECO:0000313" key="12">
    <source>
        <dbReference type="Proteomes" id="UP001286313"/>
    </source>
</evidence>
<keyword evidence="8 10" id="KW-0333">Golgi apparatus</keyword>
<proteinExistence type="inferred from homology"/>
<keyword evidence="7" id="KW-1133">Transmembrane helix</keyword>
<keyword evidence="6" id="KW-0735">Signal-anchor</keyword>
<dbReference type="AlphaFoldDB" id="A0AAE1ETA7"/>
<comment type="caution">
    <text evidence="11">The sequence shown here is derived from an EMBL/GenBank/DDBJ whole genome shotgun (WGS) entry which is preliminary data.</text>
</comment>
<evidence type="ECO:0000313" key="11">
    <source>
        <dbReference type="EMBL" id="KAK3861180.1"/>
    </source>
</evidence>
<dbReference type="EC" id="2.4.1.-" evidence="10"/>
<dbReference type="Pfam" id="PF01762">
    <property type="entry name" value="Galactosyl_T"/>
    <property type="match status" value="1"/>
</dbReference>
<dbReference type="GO" id="GO:0000139">
    <property type="term" value="C:Golgi membrane"/>
    <property type="evidence" value="ECO:0007669"/>
    <property type="project" value="UniProtKB-SubCell"/>
</dbReference>
<dbReference type="PANTHER" id="PTHR11214">
    <property type="entry name" value="BETA-1,3-N-ACETYLGLUCOSAMINYLTRANSFERASE"/>
    <property type="match status" value="1"/>
</dbReference>
<protein>
    <recommendedName>
        <fullName evidence="10">Hexosyltransferase</fullName>
        <ecNumber evidence="10">2.4.1.-</ecNumber>
    </recommendedName>
</protein>
<evidence type="ECO:0000256" key="9">
    <source>
        <dbReference type="ARBA" id="ARBA00023136"/>
    </source>
</evidence>
<keyword evidence="3 10" id="KW-0328">Glycosyltransferase</keyword>
<evidence type="ECO:0000256" key="8">
    <source>
        <dbReference type="ARBA" id="ARBA00023034"/>
    </source>
</evidence>
<organism evidence="11 12">
    <name type="scientific">Petrolisthes cinctipes</name>
    <name type="common">Flat porcelain crab</name>
    <dbReference type="NCBI Taxonomy" id="88211"/>
    <lineage>
        <taxon>Eukaryota</taxon>
        <taxon>Metazoa</taxon>
        <taxon>Ecdysozoa</taxon>
        <taxon>Arthropoda</taxon>
        <taxon>Crustacea</taxon>
        <taxon>Multicrustacea</taxon>
        <taxon>Malacostraca</taxon>
        <taxon>Eumalacostraca</taxon>
        <taxon>Eucarida</taxon>
        <taxon>Decapoda</taxon>
        <taxon>Pleocyemata</taxon>
        <taxon>Anomura</taxon>
        <taxon>Galatheoidea</taxon>
        <taxon>Porcellanidae</taxon>
        <taxon>Petrolisthes</taxon>
    </lineage>
</organism>
<gene>
    <name evidence="11" type="ORF">Pcinc_032820</name>
</gene>
<reference evidence="11" key="1">
    <citation type="submission" date="2023-10" db="EMBL/GenBank/DDBJ databases">
        <title>Genome assemblies of two species of porcelain crab, Petrolisthes cinctipes and Petrolisthes manimaculis (Anomura: Porcellanidae).</title>
        <authorList>
            <person name="Angst P."/>
        </authorList>
    </citation>
    <scope>NUCLEOTIDE SEQUENCE</scope>
    <source>
        <strain evidence="11">PB745_01</strain>
        <tissue evidence="11">Gill</tissue>
    </source>
</reference>
<keyword evidence="12" id="KW-1185">Reference proteome</keyword>
<evidence type="ECO:0000256" key="6">
    <source>
        <dbReference type="ARBA" id="ARBA00022968"/>
    </source>
</evidence>
<evidence type="ECO:0000256" key="7">
    <source>
        <dbReference type="ARBA" id="ARBA00022989"/>
    </source>
</evidence>
<evidence type="ECO:0000256" key="5">
    <source>
        <dbReference type="ARBA" id="ARBA00022692"/>
    </source>
</evidence>
<dbReference type="GO" id="GO:0016758">
    <property type="term" value="F:hexosyltransferase activity"/>
    <property type="evidence" value="ECO:0007669"/>
    <property type="project" value="InterPro"/>
</dbReference>
<sequence length="279" mass="32678">MGPGGVKERDRIRRLWGNTHWTNRTGFKTVFVLGIPPSENTTANLIQSEKTTPNFINSRVRWESEQHRDIIQLDFEDTYYNLTLKTLCGLHWVRNYCRSATWVLKSDADVVVNIFELTKFLHHYDLDHNNTRTKLLCRVAPSNVVCRGCRFVKWRVSHQEYPRKRYPPYCYGPGYIIPRNLVDPLYEAAITNLTHLFKLEDIYFTGMIPQSLGWKKHIQNIGRRFPWRPHMWMDSFALGDLMILELDRTMGHGASALVWSNILKHQGLVNTDNHTYTGT</sequence>
<comment type="subcellular location">
    <subcellularLocation>
        <location evidence="1 10">Golgi apparatus membrane</location>
        <topology evidence="1 10">Single-pass type II membrane protein</topology>
    </subcellularLocation>
</comment>
<evidence type="ECO:0000256" key="4">
    <source>
        <dbReference type="ARBA" id="ARBA00022679"/>
    </source>
</evidence>
<keyword evidence="4" id="KW-0808">Transferase</keyword>
<dbReference type="InterPro" id="IPR002659">
    <property type="entry name" value="Glyco_trans_31"/>
</dbReference>
<keyword evidence="9" id="KW-0472">Membrane</keyword>
<evidence type="ECO:0000256" key="1">
    <source>
        <dbReference type="ARBA" id="ARBA00004323"/>
    </source>
</evidence>
<dbReference type="Gene3D" id="3.90.550.50">
    <property type="match status" value="1"/>
</dbReference>
<evidence type="ECO:0000256" key="2">
    <source>
        <dbReference type="ARBA" id="ARBA00008661"/>
    </source>
</evidence>
<dbReference type="Proteomes" id="UP001286313">
    <property type="component" value="Unassembled WGS sequence"/>
</dbReference>
<dbReference type="PANTHER" id="PTHR11214:SF364">
    <property type="entry name" value="HEXOSYLTRANSFERASE"/>
    <property type="match status" value="1"/>
</dbReference>
<comment type="similarity">
    <text evidence="2 10">Belongs to the glycosyltransferase 31 family.</text>
</comment>
<accession>A0AAE1ETA7</accession>
<evidence type="ECO:0000256" key="10">
    <source>
        <dbReference type="RuleBase" id="RU363063"/>
    </source>
</evidence>
<dbReference type="EMBL" id="JAWQEG010004540">
    <property type="protein sequence ID" value="KAK3861180.1"/>
    <property type="molecule type" value="Genomic_DNA"/>
</dbReference>
<evidence type="ECO:0000256" key="3">
    <source>
        <dbReference type="ARBA" id="ARBA00022676"/>
    </source>
</evidence>
<dbReference type="GO" id="GO:0006493">
    <property type="term" value="P:protein O-linked glycosylation"/>
    <property type="evidence" value="ECO:0007669"/>
    <property type="project" value="TreeGrafter"/>
</dbReference>
<name>A0AAE1ETA7_PETCI</name>
<keyword evidence="5" id="KW-0812">Transmembrane</keyword>